<dbReference type="STRING" id="5539.A0A3E2HDU4"/>
<evidence type="ECO:0000259" key="6">
    <source>
        <dbReference type="Pfam" id="PF08546"/>
    </source>
</evidence>
<evidence type="ECO:0000256" key="1">
    <source>
        <dbReference type="ARBA" id="ARBA00007870"/>
    </source>
</evidence>
<dbReference type="Pfam" id="PF02558">
    <property type="entry name" value="ApbA"/>
    <property type="match status" value="1"/>
</dbReference>
<evidence type="ECO:0000313" key="8">
    <source>
        <dbReference type="Proteomes" id="UP000258309"/>
    </source>
</evidence>
<keyword evidence="4" id="KW-1133">Transmembrane helix</keyword>
<dbReference type="InterPro" id="IPR051402">
    <property type="entry name" value="KPR-Related"/>
</dbReference>
<proteinExistence type="inferred from homology"/>
<dbReference type="PANTHER" id="PTHR21708">
    <property type="entry name" value="PROBABLE 2-DEHYDROPANTOATE 2-REDUCTASE"/>
    <property type="match status" value="1"/>
</dbReference>
<dbReference type="GO" id="GO:0008677">
    <property type="term" value="F:2-dehydropantoate 2-reductase activity"/>
    <property type="evidence" value="ECO:0007669"/>
    <property type="project" value="InterPro"/>
</dbReference>
<dbReference type="GO" id="GO:0005737">
    <property type="term" value="C:cytoplasm"/>
    <property type="evidence" value="ECO:0007669"/>
    <property type="project" value="TreeGrafter"/>
</dbReference>
<evidence type="ECO:0008006" key="9">
    <source>
        <dbReference type="Google" id="ProtNLM"/>
    </source>
</evidence>
<feature type="non-terminal residue" evidence="7">
    <location>
        <position position="446"/>
    </location>
</feature>
<dbReference type="FunFam" id="3.40.50.720:FF:000609">
    <property type="entry name" value="2-dehydropantoate 2-reductase"/>
    <property type="match status" value="1"/>
</dbReference>
<evidence type="ECO:0000256" key="2">
    <source>
        <dbReference type="ARBA" id="ARBA00022857"/>
    </source>
</evidence>
<dbReference type="InterPro" id="IPR003710">
    <property type="entry name" value="ApbA"/>
</dbReference>
<gene>
    <name evidence="7" type="ORF">B7463_g5001</name>
</gene>
<protein>
    <recommendedName>
        <fullName evidence="9">2-dehydropantoate 2-reductase</fullName>
    </recommendedName>
</protein>
<dbReference type="InterPro" id="IPR008927">
    <property type="entry name" value="6-PGluconate_DH-like_C_sf"/>
</dbReference>
<accession>A0A3E2HDU4</accession>
<reference evidence="7 8" key="1">
    <citation type="submission" date="2018-05" db="EMBL/GenBank/DDBJ databases">
        <title>Draft genome sequence of Scytalidium lignicola DSM 105466, a ubiquitous saprotrophic fungus.</title>
        <authorList>
            <person name="Buettner E."/>
            <person name="Gebauer A.M."/>
            <person name="Hofrichter M."/>
            <person name="Liers C."/>
            <person name="Kellner H."/>
        </authorList>
    </citation>
    <scope>NUCLEOTIDE SEQUENCE [LARGE SCALE GENOMIC DNA]</scope>
    <source>
        <strain evidence="7 8">DSM 105466</strain>
    </source>
</reference>
<dbReference type="FunFam" id="1.10.1040.10:FF:000017">
    <property type="entry name" value="2-dehydropantoate 2-reductase"/>
    <property type="match status" value="1"/>
</dbReference>
<dbReference type="NCBIfam" id="TIGR00745">
    <property type="entry name" value="apbA_panE"/>
    <property type="match status" value="1"/>
</dbReference>
<evidence type="ECO:0000256" key="4">
    <source>
        <dbReference type="SAM" id="Phobius"/>
    </source>
</evidence>
<feature type="domain" description="Ketopantoate reductase N-terminal" evidence="5">
    <location>
        <begin position="110"/>
        <end position="264"/>
    </location>
</feature>
<keyword evidence="4" id="KW-0812">Transmembrane</keyword>
<dbReference type="SUPFAM" id="SSF48179">
    <property type="entry name" value="6-phosphogluconate dehydrogenase C-terminal domain-like"/>
    <property type="match status" value="1"/>
</dbReference>
<dbReference type="PANTHER" id="PTHR21708:SF26">
    <property type="entry name" value="2-DEHYDROPANTOATE 2-REDUCTASE"/>
    <property type="match status" value="1"/>
</dbReference>
<dbReference type="EMBL" id="NCSJ02000078">
    <property type="protein sequence ID" value="RFU31323.1"/>
    <property type="molecule type" value="Genomic_DNA"/>
</dbReference>
<keyword evidence="4" id="KW-0472">Membrane</keyword>
<dbReference type="OrthoDB" id="3609at2759"/>
<dbReference type="InterPro" id="IPR013328">
    <property type="entry name" value="6PGD_dom2"/>
</dbReference>
<organism evidence="7 8">
    <name type="scientific">Scytalidium lignicola</name>
    <name type="common">Hyphomycete</name>
    <dbReference type="NCBI Taxonomy" id="5539"/>
    <lineage>
        <taxon>Eukaryota</taxon>
        <taxon>Fungi</taxon>
        <taxon>Dikarya</taxon>
        <taxon>Ascomycota</taxon>
        <taxon>Pezizomycotina</taxon>
        <taxon>Leotiomycetes</taxon>
        <taxon>Leotiomycetes incertae sedis</taxon>
        <taxon>Scytalidium</taxon>
    </lineage>
</organism>
<name>A0A3E2HDU4_SCYLI</name>
<keyword evidence="3" id="KW-0560">Oxidoreductase</keyword>
<dbReference type="InterPro" id="IPR013332">
    <property type="entry name" value="KPR_N"/>
</dbReference>
<dbReference type="Gene3D" id="1.10.1040.10">
    <property type="entry name" value="N-(1-d-carboxylethyl)-l-norvaline Dehydrogenase, domain 2"/>
    <property type="match status" value="1"/>
</dbReference>
<evidence type="ECO:0000313" key="7">
    <source>
        <dbReference type="EMBL" id="RFU31323.1"/>
    </source>
</evidence>
<dbReference type="Gene3D" id="3.40.50.720">
    <property type="entry name" value="NAD(P)-binding Rossmann-like Domain"/>
    <property type="match status" value="1"/>
</dbReference>
<dbReference type="SUPFAM" id="SSF51735">
    <property type="entry name" value="NAD(P)-binding Rossmann-fold domains"/>
    <property type="match status" value="1"/>
</dbReference>
<feature type="transmembrane region" description="Helical" evidence="4">
    <location>
        <begin position="100"/>
        <end position="122"/>
    </location>
</feature>
<dbReference type="InterPro" id="IPR013752">
    <property type="entry name" value="KPA_reductase"/>
</dbReference>
<dbReference type="AlphaFoldDB" id="A0A3E2HDU4"/>
<comment type="caution">
    <text evidence="7">The sequence shown here is derived from an EMBL/GenBank/DDBJ whole genome shotgun (WGS) entry which is preliminary data.</text>
</comment>
<feature type="non-terminal residue" evidence="7">
    <location>
        <position position="1"/>
    </location>
</feature>
<comment type="similarity">
    <text evidence="1">Belongs to the ketopantoate reductase family.</text>
</comment>
<sequence length="446" mass="48677">MSAKKPNFSPAYTIPLVIPAEQRIKELKEMLSKEDLQYEKANISKLIELYESGELKSLTMETDIWLCNGEVLEKEPEPGEHDGPLWNEADNQSQTPRTSYFTITVMTVNVLIVGAGAIGAFYGSRLAQVANVKVSVICRSNYKAVVAGGFKVTSPKYGAYNFIPHRTFANPKEAASSGIAWDYAVVSTKALPDVSDDSQILEGLVKDNHTAIVLIQNGLGVEEPYVKRFPRSSILSAVTIASAAQNSPGVITHNRWTRISIGPYLPGSQSSKDESTTKAIEQNKAFIGLLQAGGIKDAEEYSHTKLQIVRWHKIAINASMNPSAVLSGGSTNNAMATNPELYRHLKAVMEEVLSTAPKILGAPLPKELATSEAILKSTQRNTSGSKPSMLLDWEQGKKMEIEVILGNPIRLARAHGVEMPLLQSMYALLKKAQENRDAAQEKASKL</sequence>
<keyword evidence="8" id="KW-1185">Reference proteome</keyword>
<dbReference type="InterPro" id="IPR036291">
    <property type="entry name" value="NAD(P)-bd_dom_sf"/>
</dbReference>
<keyword evidence="2" id="KW-0521">NADP</keyword>
<dbReference type="GO" id="GO:0015940">
    <property type="term" value="P:pantothenate biosynthetic process"/>
    <property type="evidence" value="ECO:0007669"/>
    <property type="project" value="InterPro"/>
</dbReference>
<feature type="domain" description="Ketopantoate reductase C-terminal" evidence="6">
    <location>
        <begin position="309"/>
        <end position="432"/>
    </location>
</feature>
<dbReference type="Proteomes" id="UP000258309">
    <property type="component" value="Unassembled WGS sequence"/>
</dbReference>
<dbReference type="Pfam" id="PF08546">
    <property type="entry name" value="ApbA_C"/>
    <property type="match status" value="1"/>
</dbReference>
<dbReference type="OMA" id="HIEVECI"/>
<evidence type="ECO:0000259" key="5">
    <source>
        <dbReference type="Pfam" id="PF02558"/>
    </source>
</evidence>
<evidence type="ECO:0000256" key="3">
    <source>
        <dbReference type="ARBA" id="ARBA00023002"/>
    </source>
</evidence>